<keyword evidence="1" id="KW-1133">Transmembrane helix</keyword>
<sequence>MSLKDTSYTPESLTNYSWPIFSASLLVLYHFLVLQTVSLLTQVNLNFIMCPAVCDPFKGRFYRILAVATIVCWLFLY</sequence>
<evidence type="ECO:0000313" key="3">
    <source>
        <dbReference type="WBParaSite" id="jg2726"/>
    </source>
</evidence>
<dbReference type="Proteomes" id="UP000887574">
    <property type="component" value="Unplaced"/>
</dbReference>
<dbReference type="PANTHER" id="PTHR20948">
    <property type="entry name" value="TRANSMEMBRANE PROTEIN 164"/>
    <property type="match status" value="1"/>
</dbReference>
<keyword evidence="2" id="KW-1185">Reference proteome</keyword>
<name>A0A915E5C3_9BILA</name>
<protein>
    <submittedName>
        <fullName evidence="3">Uncharacterized protein</fullName>
    </submittedName>
</protein>
<evidence type="ECO:0000313" key="2">
    <source>
        <dbReference type="Proteomes" id="UP000887574"/>
    </source>
</evidence>
<dbReference type="AlphaFoldDB" id="A0A915E5C3"/>
<evidence type="ECO:0000256" key="1">
    <source>
        <dbReference type="SAM" id="Phobius"/>
    </source>
</evidence>
<accession>A0A915E5C3</accession>
<reference evidence="3" key="1">
    <citation type="submission" date="2022-11" db="UniProtKB">
        <authorList>
            <consortium name="WormBaseParasite"/>
        </authorList>
    </citation>
    <scope>IDENTIFICATION</scope>
</reference>
<dbReference type="PANTHER" id="PTHR20948:SF2">
    <property type="entry name" value="TRANSMEMBRANE PROTEIN 164"/>
    <property type="match status" value="1"/>
</dbReference>
<dbReference type="WBParaSite" id="jg2726">
    <property type="protein sequence ID" value="jg2726"/>
    <property type="gene ID" value="jg2726"/>
</dbReference>
<dbReference type="InterPro" id="IPR026508">
    <property type="entry name" value="TMEM164"/>
</dbReference>
<feature type="transmembrane region" description="Helical" evidence="1">
    <location>
        <begin position="20"/>
        <end position="40"/>
    </location>
</feature>
<organism evidence="2 3">
    <name type="scientific">Ditylenchus dipsaci</name>
    <dbReference type="NCBI Taxonomy" id="166011"/>
    <lineage>
        <taxon>Eukaryota</taxon>
        <taxon>Metazoa</taxon>
        <taxon>Ecdysozoa</taxon>
        <taxon>Nematoda</taxon>
        <taxon>Chromadorea</taxon>
        <taxon>Rhabditida</taxon>
        <taxon>Tylenchina</taxon>
        <taxon>Tylenchomorpha</taxon>
        <taxon>Sphaerularioidea</taxon>
        <taxon>Anguinidae</taxon>
        <taxon>Anguininae</taxon>
        <taxon>Ditylenchus</taxon>
    </lineage>
</organism>
<feature type="transmembrane region" description="Helical" evidence="1">
    <location>
        <begin position="61"/>
        <end position="76"/>
    </location>
</feature>
<keyword evidence="1" id="KW-0472">Membrane</keyword>
<dbReference type="Pfam" id="PF14808">
    <property type="entry name" value="TMEM164"/>
    <property type="match status" value="1"/>
</dbReference>
<proteinExistence type="predicted"/>
<keyword evidence="1" id="KW-0812">Transmembrane</keyword>